<feature type="compositionally biased region" description="Basic residues" evidence="1">
    <location>
        <begin position="1"/>
        <end position="11"/>
    </location>
</feature>
<evidence type="ECO:0000256" key="1">
    <source>
        <dbReference type="SAM" id="MobiDB-lite"/>
    </source>
</evidence>
<dbReference type="EMBL" id="ML978121">
    <property type="protein sequence ID" value="KAF2104242.1"/>
    <property type="molecule type" value="Genomic_DNA"/>
</dbReference>
<reference evidence="2" key="1">
    <citation type="journal article" date="2020" name="Stud. Mycol.">
        <title>101 Dothideomycetes genomes: a test case for predicting lifestyles and emergence of pathogens.</title>
        <authorList>
            <person name="Haridas S."/>
            <person name="Albert R."/>
            <person name="Binder M."/>
            <person name="Bloem J."/>
            <person name="Labutti K."/>
            <person name="Salamov A."/>
            <person name="Andreopoulos B."/>
            <person name="Baker S."/>
            <person name="Barry K."/>
            <person name="Bills G."/>
            <person name="Bluhm B."/>
            <person name="Cannon C."/>
            <person name="Castanera R."/>
            <person name="Culley D."/>
            <person name="Daum C."/>
            <person name="Ezra D."/>
            <person name="Gonzalez J."/>
            <person name="Henrissat B."/>
            <person name="Kuo A."/>
            <person name="Liang C."/>
            <person name="Lipzen A."/>
            <person name="Lutzoni F."/>
            <person name="Magnuson J."/>
            <person name="Mondo S."/>
            <person name="Nolan M."/>
            <person name="Ohm R."/>
            <person name="Pangilinan J."/>
            <person name="Park H.-J."/>
            <person name="Ramirez L."/>
            <person name="Alfaro M."/>
            <person name="Sun H."/>
            <person name="Tritt A."/>
            <person name="Yoshinaga Y."/>
            <person name="Zwiers L.-H."/>
            <person name="Turgeon B."/>
            <person name="Goodwin S."/>
            <person name="Spatafora J."/>
            <person name="Crous P."/>
            <person name="Grigoriev I."/>
        </authorList>
    </citation>
    <scope>NUCLEOTIDE SEQUENCE</scope>
    <source>
        <strain evidence="2">CBS 133067</strain>
    </source>
</reference>
<accession>A0A9P4IQH5</accession>
<dbReference type="InterPro" id="IPR038883">
    <property type="entry name" value="AN11006-like"/>
</dbReference>
<dbReference type="AlphaFoldDB" id="A0A9P4IQH5"/>
<keyword evidence="3" id="KW-1185">Reference proteome</keyword>
<gene>
    <name evidence="2" type="ORF">NA57DRAFT_70458</name>
</gene>
<sequence length="556" mass="64906">MSDRWRHKRAGRALEKTSPGDPRYQIPRDCNVLNNHRISHNVSYETAKARREFTDFFHAPGCYDETLNLSCPEEHMSDVNQKFYFEIRRYLMPQPVHPSFFRVTVGPVKPECNDFAQDWTFQPLDKYKPQPAKSMTARLELMSPLPRTPAPVTLESAFGHNMAPATIFVRSTTSREPLKDFLATLEMAQEGRTKQIAKKLTWVTPAGTAHAELLVDAAIDKKILKARVDAIEPLSDFWKLPLELRSRVYEIACGAWGQLRPQRILPYDESFRNHIEGQRDCGRFIVQLTGLILPKRVRGIFPSLLSSLMRPDSFEQLPSDHEEGIEDDRRSVLIPALLTSNRQVREEAIKVIYVQPEFRFSSVSCLHEFISGLRNDSLESLRKVNVRMPVVDTLILFSLARKCLSFDEAAAVYRLFKKRRITHGERLLHFRLKRYLEERWEENDKVFERAHMMRFTHLTVDPLWDDTGLRSHREMTVRSQAHFELEDFAVPDHQIQTFRLLLVKLVNLTLDIWENMGVDRPQLRIVWPESIAERELVELEAMNQHYRTEEIDFSEV</sequence>
<organism evidence="2 3">
    <name type="scientific">Rhizodiscina lignyota</name>
    <dbReference type="NCBI Taxonomy" id="1504668"/>
    <lineage>
        <taxon>Eukaryota</taxon>
        <taxon>Fungi</taxon>
        <taxon>Dikarya</taxon>
        <taxon>Ascomycota</taxon>
        <taxon>Pezizomycotina</taxon>
        <taxon>Dothideomycetes</taxon>
        <taxon>Pleosporomycetidae</taxon>
        <taxon>Aulographales</taxon>
        <taxon>Rhizodiscinaceae</taxon>
        <taxon>Rhizodiscina</taxon>
    </lineage>
</organism>
<dbReference type="PANTHER" id="PTHR42085:SF1">
    <property type="entry name" value="F-BOX DOMAIN-CONTAINING PROTEIN"/>
    <property type="match status" value="1"/>
</dbReference>
<name>A0A9P4IQH5_9PEZI</name>
<evidence type="ECO:0000313" key="3">
    <source>
        <dbReference type="Proteomes" id="UP000799772"/>
    </source>
</evidence>
<evidence type="ECO:0000313" key="2">
    <source>
        <dbReference type="EMBL" id="KAF2104242.1"/>
    </source>
</evidence>
<proteinExistence type="predicted"/>
<protein>
    <submittedName>
        <fullName evidence="2">Uncharacterized protein</fullName>
    </submittedName>
</protein>
<comment type="caution">
    <text evidence="2">The sequence shown here is derived from an EMBL/GenBank/DDBJ whole genome shotgun (WGS) entry which is preliminary data.</text>
</comment>
<dbReference type="PANTHER" id="PTHR42085">
    <property type="entry name" value="F-BOX DOMAIN-CONTAINING PROTEIN"/>
    <property type="match status" value="1"/>
</dbReference>
<dbReference type="Proteomes" id="UP000799772">
    <property type="component" value="Unassembled WGS sequence"/>
</dbReference>
<feature type="region of interest" description="Disordered" evidence="1">
    <location>
        <begin position="1"/>
        <end position="22"/>
    </location>
</feature>